<evidence type="ECO:0000313" key="16">
    <source>
        <dbReference type="Proteomes" id="UP001209878"/>
    </source>
</evidence>
<dbReference type="InterPro" id="IPR011009">
    <property type="entry name" value="Kinase-like_dom_sf"/>
</dbReference>
<keyword evidence="7 12" id="KW-0067">ATP-binding</keyword>
<comment type="catalytic activity">
    <reaction evidence="11">
        <text>[DNA-directed RNA polymerase] + ATP = phospho-[DNA-directed RNA polymerase] + ADP + H(+)</text>
        <dbReference type="Rhea" id="RHEA:10216"/>
        <dbReference type="Rhea" id="RHEA-COMP:11321"/>
        <dbReference type="Rhea" id="RHEA-COMP:11322"/>
        <dbReference type="ChEBI" id="CHEBI:15378"/>
        <dbReference type="ChEBI" id="CHEBI:30616"/>
        <dbReference type="ChEBI" id="CHEBI:43176"/>
        <dbReference type="ChEBI" id="CHEBI:68546"/>
        <dbReference type="ChEBI" id="CHEBI:456216"/>
        <dbReference type="EC" id="2.7.11.23"/>
    </reaction>
</comment>
<dbReference type="GO" id="GO:0030332">
    <property type="term" value="F:cyclin binding"/>
    <property type="evidence" value="ECO:0007669"/>
    <property type="project" value="TreeGrafter"/>
</dbReference>
<evidence type="ECO:0000256" key="6">
    <source>
        <dbReference type="ARBA" id="ARBA00022777"/>
    </source>
</evidence>
<dbReference type="SMART" id="SM00220">
    <property type="entry name" value="S_TKc"/>
    <property type="match status" value="1"/>
</dbReference>
<feature type="domain" description="Protein kinase" evidence="14">
    <location>
        <begin position="593"/>
        <end position="889"/>
    </location>
</feature>
<comment type="catalytic activity">
    <reaction evidence="9">
        <text>L-threonyl-[protein] + ATP = O-phospho-L-threonyl-[protein] + ADP + H(+)</text>
        <dbReference type="Rhea" id="RHEA:46608"/>
        <dbReference type="Rhea" id="RHEA-COMP:11060"/>
        <dbReference type="Rhea" id="RHEA-COMP:11605"/>
        <dbReference type="ChEBI" id="CHEBI:15378"/>
        <dbReference type="ChEBI" id="CHEBI:30013"/>
        <dbReference type="ChEBI" id="CHEBI:30616"/>
        <dbReference type="ChEBI" id="CHEBI:61977"/>
        <dbReference type="ChEBI" id="CHEBI:456216"/>
        <dbReference type="EC" id="2.7.11.22"/>
    </reaction>
</comment>
<dbReference type="EMBL" id="JAODUO010000616">
    <property type="protein sequence ID" value="KAK2177141.1"/>
    <property type="molecule type" value="Genomic_DNA"/>
</dbReference>
<evidence type="ECO:0000256" key="9">
    <source>
        <dbReference type="ARBA" id="ARBA00047811"/>
    </source>
</evidence>
<dbReference type="FunFam" id="1.10.510.10:FF:000102">
    <property type="entry name" value="cyclin-dependent kinase 12 isoform X1"/>
    <property type="match status" value="1"/>
</dbReference>
<gene>
    <name evidence="15" type="ORF">NP493_616g01015</name>
</gene>
<evidence type="ECO:0000256" key="3">
    <source>
        <dbReference type="ARBA" id="ARBA00022527"/>
    </source>
</evidence>
<feature type="region of interest" description="Disordered" evidence="13">
    <location>
        <begin position="915"/>
        <end position="955"/>
    </location>
</feature>
<evidence type="ECO:0000256" key="4">
    <source>
        <dbReference type="ARBA" id="ARBA00022679"/>
    </source>
</evidence>
<evidence type="ECO:0000256" key="8">
    <source>
        <dbReference type="ARBA" id="ARBA00023242"/>
    </source>
</evidence>
<dbReference type="Gene3D" id="1.10.510.10">
    <property type="entry name" value="Transferase(Phosphotransferase) domain 1"/>
    <property type="match status" value="1"/>
</dbReference>
<comment type="similarity">
    <text evidence="2">Belongs to the protein kinase superfamily. CMGC Ser/Thr protein kinase family. CDC2/CDKX subfamily.</text>
</comment>
<feature type="region of interest" description="Disordered" evidence="13">
    <location>
        <begin position="1"/>
        <end position="323"/>
    </location>
</feature>
<evidence type="ECO:0000256" key="10">
    <source>
        <dbReference type="ARBA" id="ARBA00048367"/>
    </source>
</evidence>
<organism evidence="15 16">
    <name type="scientific">Ridgeia piscesae</name>
    <name type="common">Tubeworm</name>
    <dbReference type="NCBI Taxonomy" id="27915"/>
    <lineage>
        <taxon>Eukaryota</taxon>
        <taxon>Metazoa</taxon>
        <taxon>Spiralia</taxon>
        <taxon>Lophotrochozoa</taxon>
        <taxon>Annelida</taxon>
        <taxon>Polychaeta</taxon>
        <taxon>Sedentaria</taxon>
        <taxon>Canalipalpata</taxon>
        <taxon>Sabellida</taxon>
        <taxon>Siboglinidae</taxon>
        <taxon>Ridgeia</taxon>
    </lineage>
</organism>
<evidence type="ECO:0000256" key="2">
    <source>
        <dbReference type="ARBA" id="ARBA00006485"/>
    </source>
</evidence>
<feature type="compositionally biased region" description="Basic residues" evidence="13">
    <location>
        <begin position="501"/>
        <end position="513"/>
    </location>
</feature>
<reference evidence="15" key="1">
    <citation type="journal article" date="2023" name="Mol. Biol. Evol.">
        <title>Third-Generation Sequencing Reveals the Adaptive Role of the Epigenome in Three Deep-Sea Polychaetes.</title>
        <authorList>
            <person name="Perez M."/>
            <person name="Aroh O."/>
            <person name="Sun Y."/>
            <person name="Lan Y."/>
            <person name="Juniper S.K."/>
            <person name="Young C.R."/>
            <person name="Angers B."/>
            <person name="Qian P.Y."/>
        </authorList>
    </citation>
    <scope>NUCLEOTIDE SEQUENCE</scope>
    <source>
        <strain evidence="15">R07B-5</strain>
    </source>
</reference>
<dbReference type="InterPro" id="IPR017441">
    <property type="entry name" value="Protein_kinase_ATP_BS"/>
</dbReference>
<dbReference type="FunFam" id="3.30.200.20:FF:000074">
    <property type="entry name" value="cyclin-dependent kinase 12 isoform X2"/>
    <property type="match status" value="1"/>
</dbReference>
<dbReference type="GO" id="GO:0005524">
    <property type="term" value="F:ATP binding"/>
    <property type="evidence" value="ECO:0007669"/>
    <property type="project" value="UniProtKB-UniRule"/>
</dbReference>
<evidence type="ECO:0000313" key="15">
    <source>
        <dbReference type="EMBL" id="KAK2177141.1"/>
    </source>
</evidence>
<keyword evidence="4" id="KW-0808">Transferase</keyword>
<keyword evidence="16" id="KW-1185">Reference proteome</keyword>
<evidence type="ECO:0000256" key="7">
    <source>
        <dbReference type="ARBA" id="ARBA00022840"/>
    </source>
</evidence>
<keyword evidence="8" id="KW-0539">Nucleus</keyword>
<feature type="binding site" evidence="12">
    <location>
        <position position="624"/>
    </location>
    <ligand>
        <name>ATP</name>
        <dbReference type="ChEBI" id="CHEBI:30616"/>
    </ligand>
</feature>
<evidence type="ECO:0000259" key="14">
    <source>
        <dbReference type="PROSITE" id="PS50011"/>
    </source>
</evidence>
<dbReference type="GO" id="GO:0008353">
    <property type="term" value="F:RNA polymerase II CTD heptapeptide repeat kinase activity"/>
    <property type="evidence" value="ECO:0007669"/>
    <property type="project" value="UniProtKB-EC"/>
</dbReference>
<evidence type="ECO:0000256" key="11">
    <source>
        <dbReference type="ARBA" id="ARBA00049280"/>
    </source>
</evidence>
<dbReference type="Proteomes" id="UP001209878">
    <property type="component" value="Unassembled WGS sequence"/>
</dbReference>
<dbReference type="PROSITE" id="PS00107">
    <property type="entry name" value="PROTEIN_KINASE_ATP"/>
    <property type="match status" value="1"/>
</dbReference>
<comment type="subcellular location">
    <subcellularLocation>
        <location evidence="1">Nucleus</location>
    </subcellularLocation>
</comment>
<dbReference type="GO" id="GO:0032968">
    <property type="term" value="P:positive regulation of transcription elongation by RNA polymerase II"/>
    <property type="evidence" value="ECO:0007669"/>
    <property type="project" value="TreeGrafter"/>
</dbReference>
<evidence type="ECO:0000256" key="1">
    <source>
        <dbReference type="ARBA" id="ARBA00004123"/>
    </source>
</evidence>
<feature type="compositionally biased region" description="Low complexity" evidence="13">
    <location>
        <begin position="994"/>
        <end position="1006"/>
    </location>
</feature>
<dbReference type="PROSITE" id="PS50011">
    <property type="entry name" value="PROTEIN_KINASE_DOM"/>
    <property type="match status" value="1"/>
</dbReference>
<evidence type="ECO:0000256" key="13">
    <source>
        <dbReference type="SAM" id="MobiDB-lite"/>
    </source>
</evidence>
<feature type="compositionally biased region" description="Basic residues" evidence="13">
    <location>
        <begin position="256"/>
        <end position="274"/>
    </location>
</feature>
<proteinExistence type="inferred from homology"/>
<feature type="compositionally biased region" description="Basic and acidic residues" evidence="13">
    <location>
        <begin position="1"/>
        <end position="10"/>
    </location>
</feature>
<feature type="compositionally biased region" description="Polar residues" evidence="13">
    <location>
        <begin position="1266"/>
        <end position="1280"/>
    </location>
</feature>
<comment type="catalytic activity">
    <reaction evidence="10">
        <text>L-seryl-[protein] + ATP = O-phospho-L-seryl-[protein] + ADP + H(+)</text>
        <dbReference type="Rhea" id="RHEA:17989"/>
        <dbReference type="Rhea" id="RHEA-COMP:9863"/>
        <dbReference type="Rhea" id="RHEA-COMP:11604"/>
        <dbReference type="ChEBI" id="CHEBI:15378"/>
        <dbReference type="ChEBI" id="CHEBI:29999"/>
        <dbReference type="ChEBI" id="CHEBI:30616"/>
        <dbReference type="ChEBI" id="CHEBI:83421"/>
        <dbReference type="ChEBI" id="CHEBI:456216"/>
        <dbReference type="EC" id="2.7.11.22"/>
    </reaction>
</comment>
<feature type="compositionally biased region" description="Polar residues" evidence="13">
    <location>
        <begin position="140"/>
        <end position="150"/>
    </location>
</feature>
<dbReference type="GO" id="GO:0004693">
    <property type="term" value="F:cyclin-dependent protein serine/threonine kinase activity"/>
    <property type="evidence" value="ECO:0007669"/>
    <property type="project" value="UniProtKB-EC"/>
</dbReference>
<feature type="compositionally biased region" description="Basic and acidic residues" evidence="13">
    <location>
        <begin position="541"/>
        <end position="560"/>
    </location>
</feature>
<feature type="compositionally biased region" description="Polar residues" evidence="13">
    <location>
        <begin position="455"/>
        <end position="470"/>
    </location>
</feature>
<feature type="region of interest" description="Disordered" evidence="13">
    <location>
        <begin position="970"/>
        <end position="1010"/>
    </location>
</feature>
<evidence type="ECO:0000256" key="5">
    <source>
        <dbReference type="ARBA" id="ARBA00022741"/>
    </source>
</evidence>
<dbReference type="Pfam" id="PF00069">
    <property type="entry name" value="Pkinase"/>
    <property type="match status" value="1"/>
</dbReference>
<keyword evidence="5 12" id="KW-0547">Nucleotide-binding</keyword>
<dbReference type="InterPro" id="IPR008271">
    <property type="entry name" value="Ser/Thr_kinase_AS"/>
</dbReference>
<dbReference type="PANTHER" id="PTHR24056:SF546">
    <property type="entry name" value="CYCLIN-DEPENDENT KINASE 12"/>
    <property type="match status" value="1"/>
</dbReference>
<feature type="compositionally biased region" description="Polar residues" evidence="13">
    <location>
        <begin position="404"/>
        <end position="417"/>
    </location>
</feature>
<keyword evidence="3" id="KW-0723">Serine/threonine-protein kinase</keyword>
<feature type="compositionally biased region" description="Acidic residues" evidence="13">
    <location>
        <begin position="524"/>
        <end position="533"/>
    </location>
</feature>
<accession>A0AAD9KTE8</accession>
<keyword evidence="6" id="KW-0418">Kinase</keyword>
<feature type="compositionally biased region" description="Basic and acidic residues" evidence="13">
    <location>
        <begin position="83"/>
        <end position="93"/>
    </location>
</feature>
<dbReference type="SUPFAM" id="SSF56112">
    <property type="entry name" value="Protein kinase-like (PK-like)"/>
    <property type="match status" value="1"/>
</dbReference>
<protein>
    <recommendedName>
        <fullName evidence="14">Protein kinase domain-containing protein</fullName>
    </recommendedName>
</protein>
<dbReference type="CDD" id="cd07864">
    <property type="entry name" value="STKc_CDK12"/>
    <property type="match status" value="1"/>
</dbReference>
<evidence type="ECO:0000256" key="12">
    <source>
        <dbReference type="PROSITE-ProRule" id="PRU10141"/>
    </source>
</evidence>
<dbReference type="PROSITE" id="PS00108">
    <property type="entry name" value="PROTEIN_KINASE_ST"/>
    <property type="match status" value="1"/>
</dbReference>
<feature type="compositionally biased region" description="Low complexity" evidence="13">
    <location>
        <begin position="929"/>
        <end position="942"/>
    </location>
</feature>
<feature type="region of interest" description="Disordered" evidence="13">
    <location>
        <begin position="1225"/>
        <end position="1387"/>
    </location>
</feature>
<dbReference type="PANTHER" id="PTHR24056">
    <property type="entry name" value="CELL DIVISION PROTEIN KINASE"/>
    <property type="match status" value="1"/>
</dbReference>
<feature type="compositionally biased region" description="Basic residues" evidence="13">
    <location>
        <begin position="104"/>
        <end position="131"/>
    </location>
</feature>
<dbReference type="InterPro" id="IPR050108">
    <property type="entry name" value="CDK"/>
</dbReference>
<feature type="compositionally biased region" description="Gly residues" evidence="13">
    <location>
        <begin position="1287"/>
        <end position="1301"/>
    </location>
</feature>
<dbReference type="InterPro" id="IPR000719">
    <property type="entry name" value="Prot_kinase_dom"/>
</dbReference>
<comment type="caution">
    <text evidence="15">The sequence shown here is derived from an EMBL/GenBank/DDBJ whole genome shotgun (WGS) entry which is preliminary data.</text>
</comment>
<name>A0AAD9KTE8_RIDPI</name>
<sequence length="1387" mass="152920">MPREFYPDPRGRRRNYPLGPPPPAPSAMGRSYDPEFDARNYGHMRSKMPSGQPGPHGQRSGGKLPPPVPKGSRTDEYYPAYRGSDERSHKDANYELEPDEREIRKQKHKKSKHKRKHSKERAEKKLKKRSKSLVDYDDITSGSEEYSSMHDSPAPSRVSPQIEKPQRRRHSPATALQEYRKQSLGDGSPFAANQKMLRTLKSSKSRQHVPLPEPPKMYRAEAPKAYVDPPKAYRTPSRSPSPKKQRYMSRSPSPYSRRRSISPHRSRQRRHKRSPSYGKTYSSGHHSELHRSRSRSPFSSRRRAHSRSRSLSPHGKLFGGTTTKLANMKGSVVYATSLAAELNKRKKARERLEERNRIIAQNNTIDLTQGRDSAEPAQPSPVAMETSSPQVRTVVKEEDGTEVIASNRTSGPGTTLGENIVVTVKVDNPAAPPQPPLERTVAHIPVMPTAVAPPSGNSGYNRQESASSVKRASMMSRLPLPPVGPEEETESDGVSSPYSNHSRHQSPALKRRSMRDLPMPPVVDDGDDLDGDTDAQTSGTSDRRGTSPMGDQRREDDPEYRAYQARLRRRALSMKKMNMMANVDWGERCVDVFKIIEQIGEGTYGQVYKALDRHANDGTFVALKKVRLENEKEGFPITAVREIKILRQLNHPNIVNLMEIVTDKHDASDFRKDKGAFYLVFEYMDHDLMGLLESGFVHFGEEHVAAFMRQLLDGLSYCHRKNFLHRDIKCSNILMNNSGQIKLADFGLARLYEAEDKERPYTNKVITLWYRPPELLLGEERYGPSIDVWSCGCILGELFTKKPLFQANQELAQLELISRTCGTPTPAVWPDVIRLPLFYTFKPRKQYRRRLREEFSFIPKNGLDLMDHMLELDPSKRCTAEEALNSPWLREVDASRIPPPDLPRDQDCHELWSKRRKKSMREAQKQDQPSSAHPPAANSAANKPGFNNHHRGAPKFPHADAAVVAPSVTKPVNSQSDKGPEHISSGSYAKSHHLPPGGSAPGLSSGDGINKSSASSLGGYTSLSGKVDVIPGLDFTGDPMSHDPPRQHMEPKAMVAPSMPSVPAQSQDGTRTVHKNMAMMLQLLQSSVGSNKKLSIDELAATLKVPIDANTRMLLENLSGQLLVATKPSEQPSPVDTSHGRIPPEPTEHAPMYQDVTSHQYQPQDGAMGYPSRNHDLEPVATGGAFAKQPDGASIGGAQDKNAGIKAALAQLLAQQGVTVKLGAKSFAPSGNPGSTSPRATRVMSDRGDGAATKGLAQVPRGERLYSQQTSYGSQMSISEGNSNSPPGGGNFHGGSLGGGAPAPPAETMSVRAKVQSFFEKSDQPPRHAAPQKPPTPQPHIFPIVGHETHPRHPPGGSYMGGGGSSAPRGILKGHFHGAGSKGRDGI</sequence>
<dbReference type="Gene3D" id="3.30.200.20">
    <property type="entry name" value="Phosphorylase Kinase, domain 1"/>
    <property type="match status" value="1"/>
</dbReference>
<feature type="region of interest" description="Disordered" evidence="13">
    <location>
        <begin position="362"/>
        <end position="561"/>
    </location>
</feature>
<dbReference type="GO" id="GO:0008024">
    <property type="term" value="C:cyclin/CDK positive transcription elongation factor complex"/>
    <property type="evidence" value="ECO:0007669"/>
    <property type="project" value="TreeGrafter"/>
</dbReference>
<feature type="compositionally biased region" description="Polar residues" evidence="13">
    <location>
        <begin position="362"/>
        <end position="371"/>
    </location>
</feature>